<dbReference type="Pfam" id="PF17118">
    <property type="entry name" value="DUF5105"/>
    <property type="match status" value="1"/>
</dbReference>
<name>A0A0S1YXH9_FUSNP</name>
<reference evidence="3 5" key="2">
    <citation type="submission" date="2017-06" db="EMBL/GenBank/DDBJ databases">
        <title>Draft genome sequence of Fusobacterium nucleatum subsp. polymorphum KCOM 1274 (=ChDC F309).</title>
        <authorList>
            <person name="Kook J.-K."/>
            <person name="Park S.-N."/>
            <person name="Lim Y.K."/>
            <person name="Roh H."/>
        </authorList>
    </citation>
    <scope>NUCLEOTIDE SEQUENCE [LARGE SCALE GENOMIC DNA]</scope>
    <source>
        <strain evidence="3">KCOM 1274</strain>
        <strain evidence="5">KCOM 1274 (ChDC F309)</strain>
    </source>
</reference>
<dbReference type="AlphaFoldDB" id="A0A0S1YXH9"/>
<dbReference type="Proteomes" id="UP000067061">
    <property type="component" value="Chromosome"/>
</dbReference>
<organism evidence="3 5">
    <name type="scientific">Fusobacterium nucleatum subsp. polymorphum</name>
    <name type="common">Fusobacterium polymorphum</name>
    <dbReference type="NCBI Taxonomy" id="76857"/>
    <lineage>
        <taxon>Bacteria</taxon>
        <taxon>Fusobacteriati</taxon>
        <taxon>Fusobacteriota</taxon>
        <taxon>Fusobacteriia</taxon>
        <taxon>Fusobacteriales</taxon>
        <taxon>Fusobacteriaceae</taxon>
        <taxon>Fusobacterium</taxon>
    </lineage>
</organism>
<dbReference type="PROSITE" id="PS51257">
    <property type="entry name" value="PROKAR_LIPOPROTEIN"/>
    <property type="match status" value="1"/>
</dbReference>
<evidence type="ECO:0000259" key="1">
    <source>
        <dbReference type="Pfam" id="PF17118"/>
    </source>
</evidence>
<sequence length="193" mass="21999">MKKLVKILVFVLVLFLMGCGEKKEELTGLHKEFDIIFNGIKEQATSEFNANKEEMEKVAKNSTGSEKEAEAMFNSFEIVLEALKISTYSVENINDMGDKAELKIKVKAVDFVGLSDEVLKNYKAKNNQSEEEVMIESMKELYNTVKSGKAPMKEEEMTVQMVKENDKWVIDDNTRDELMFKMMGTPQGNPVNF</sequence>
<dbReference type="EMBL" id="NIRO01000024">
    <property type="protein sequence ID" value="PHI10967.1"/>
    <property type="molecule type" value="Genomic_DNA"/>
</dbReference>
<evidence type="ECO:0000313" key="2">
    <source>
        <dbReference type="EMBL" id="ALM95113.1"/>
    </source>
</evidence>
<evidence type="ECO:0000313" key="5">
    <source>
        <dbReference type="Proteomes" id="UP000224507"/>
    </source>
</evidence>
<feature type="domain" description="DUF5105" evidence="1">
    <location>
        <begin position="40"/>
        <end position="179"/>
    </location>
</feature>
<evidence type="ECO:0000313" key="4">
    <source>
        <dbReference type="Proteomes" id="UP000067061"/>
    </source>
</evidence>
<dbReference type="InterPro" id="IPR031343">
    <property type="entry name" value="DUF5105"/>
</dbReference>
<protein>
    <submittedName>
        <fullName evidence="3">DUF5105 domain-containing protein</fullName>
    </submittedName>
</protein>
<accession>A0A0S1YXH9</accession>
<evidence type="ECO:0000313" key="3">
    <source>
        <dbReference type="EMBL" id="PHI10967.1"/>
    </source>
</evidence>
<gene>
    <name evidence="3" type="ORF">CBG56_11485</name>
    <name evidence="2" type="ORF">RO02_11115</name>
</gene>
<proteinExistence type="predicted"/>
<dbReference type="EMBL" id="CP013121">
    <property type="protein sequence ID" value="ALM95113.1"/>
    <property type="molecule type" value="Genomic_DNA"/>
</dbReference>
<dbReference type="Proteomes" id="UP000224507">
    <property type="component" value="Unassembled WGS sequence"/>
</dbReference>
<reference evidence="2 4" key="1">
    <citation type="submission" date="2015-11" db="EMBL/GenBank/DDBJ databases">
        <authorList>
            <person name="Kook J.-K."/>
            <person name="Park S.-N."/>
            <person name="Lim Y.K."/>
            <person name="Jo E."/>
        </authorList>
    </citation>
    <scope>NUCLEOTIDE SEQUENCE [LARGE SCALE GENOMIC DNA]</scope>
    <source>
        <strain evidence="2 4">ChDC F306</strain>
    </source>
</reference>
<dbReference type="RefSeq" id="WP_023038032.1">
    <property type="nucleotide sequence ID" value="NZ_CP013121.1"/>
</dbReference>